<evidence type="ECO:0000259" key="2">
    <source>
        <dbReference type="Pfam" id="PF05170"/>
    </source>
</evidence>
<evidence type="ECO:0000313" key="3">
    <source>
        <dbReference type="EMBL" id="MCC8364008.1"/>
    </source>
</evidence>
<gene>
    <name evidence="3" type="ORF">LK996_13095</name>
</gene>
<keyword evidence="4" id="KW-1185">Reference proteome</keyword>
<dbReference type="Proteomes" id="UP001165293">
    <property type="component" value="Unassembled WGS sequence"/>
</dbReference>
<keyword evidence="1" id="KW-1133">Transmembrane helix</keyword>
<dbReference type="InterPro" id="IPR007844">
    <property type="entry name" value="AsmA"/>
</dbReference>
<evidence type="ECO:0000256" key="1">
    <source>
        <dbReference type="SAM" id="Phobius"/>
    </source>
</evidence>
<sequence>MEEPRTPATQRTRPEAVAVLARHPWWTTLGVFVLAIVVLLAFWDWNWFKPLVERQVEARTGRSFEITGNLDVDRFGWTPLVQIGGFRFGNATWAKEPTMASADCLQIAIELKPLLFHREVRIPEIRLRKPRLRLEYGPQREGNWTFGEPSTGTTQYGALWIDDGRVRFIDAAKKTDIDVAVRSDLRDPTSQAPPILANGGGRWEGRKFTMHGRGESPIALKETTRPYRIDVHATAGSTKGHVRGTLLDPFRMRGFDVKLALSGRNLAELYPLLGIAAPDSPPYAFDGRLTREITPTARTGTDETGDIWHYDDFTGRLGDSDLSGDASFETGRKRPILVANLVSKRLDFDDLAGFVGKPPQAGAGESATPEQRTAAARENARTRLLPDHPYELDKLRSMDADVRWKAQRINAPKLPLDDMDAHLFLDAGLLRLDPLNFGVAGGDVRSTIRMDARESPIRTRADIRARGLDLGKLIPEPEVMKDAIGRIGGDVRLTGTGNSIARMLGTSNGDAQLGMGKGQVSNLLMEFAGIDIAEALKFLVQGDKRIPIRCAFGDFAVKDGVMTARSLAFDTTDTLIVGEGNVSLRDETLDLKLRPRPKDRSLFSFRAPLLVDGTFKDPSFRPDMGRVTLRAALAFTLGSIAPPAALLATLELGPGDDAQCGGKYAK</sequence>
<name>A0ABS8JK82_9GAMM</name>
<feature type="domain" description="AsmA" evidence="2">
    <location>
        <begin position="29"/>
        <end position="146"/>
    </location>
</feature>
<feature type="transmembrane region" description="Helical" evidence="1">
    <location>
        <begin position="25"/>
        <end position="45"/>
    </location>
</feature>
<reference evidence="3" key="1">
    <citation type="submission" date="2021-10" db="EMBL/GenBank/DDBJ databases">
        <authorList>
            <person name="Lyu M."/>
            <person name="Wang X."/>
            <person name="Meng X."/>
            <person name="Xu K."/>
        </authorList>
    </citation>
    <scope>NUCLEOTIDE SEQUENCE</scope>
    <source>
        <strain evidence="3">A6</strain>
    </source>
</reference>
<evidence type="ECO:0000313" key="4">
    <source>
        <dbReference type="Proteomes" id="UP001165293"/>
    </source>
</evidence>
<comment type="caution">
    <text evidence="3">The sequence shown here is derived from an EMBL/GenBank/DDBJ whole genome shotgun (WGS) entry which is preliminary data.</text>
</comment>
<dbReference type="PANTHER" id="PTHR30441">
    <property type="entry name" value="DUF748 DOMAIN-CONTAINING PROTEIN"/>
    <property type="match status" value="1"/>
</dbReference>
<keyword evidence="1" id="KW-0472">Membrane</keyword>
<dbReference type="EMBL" id="JAJGAK010000003">
    <property type="protein sequence ID" value="MCC8364008.1"/>
    <property type="molecule type" value="Genomic_DNA"/>
</dbReference>
<protein>
    <submittedName>
        <fullName evidence="3">AsmA family protein</fullName>
    </submittedName>
</protein>
<keyword evidence="1" id="KW-0812">Transmembrane</keyword>
<feature type="domain" description="AsmA" evidence="2">
    <location>
        <begin position="218"/>
        <end position="565"/>
    </location>
</feature>
<dbReference type="PANTHER" id="PTHR30441:SF9">
    <property type="entry name" value="ASMA FAMILY PROTEIN YHJG"/>
    <property type="match status" value="1"/>
</dbReference>
<accession>A0ABS8JK82</accession>
<organism evidence="3 4">
    <name type="scientific">Noviluteimonas lactosilytica</name>
    <dbReference type="NCBI Taxonomy" id="2888523"/>
    <lineage>
        <taxon>Bacteria</taxon>
        <taxon>Pseudomonadati</taxon>
        <taxon>Pseudomonadota</taxon>
        <taxon>Gammaproteobacteria</taxon>
        <taxon>Lysobacterales</taxon>
        <taxon>Lysobacteraceae</taxon>
        <taxon>Noviluteimonas</taxon>
    </lineage>
</organism>
<dbReference type="RefSeq" id="WP_230527798.1">
    <property type="nucleotide sequence ID" value="NZ_JAJGAK010000003.1"/>
</dbReference>
<proteinExistence type="predicted"/>
<dbReference type="Pfam" id="PF05170">
    <property type="entry name" value="AsmA"/>
    <property type="match status" value="2"/>
</dbReference>
<dbReference type="InterPro" id="IPR052894">
    <property type="entry name" value="AsmA-related"/>
</dbReference>